<dbReference type="GO" id="GO:0038023">
    <property type="term" value="F:signaling receptor activity"/>
    <property type="evidence" value="ECO:0007669"/>
    <property type="project" value="InterPro"/>
</dbReference>
<keyword evidence="7 18" id="KW-0732">Signal</keyword>
<dbReference type="GO" id="GO:0015344">
    <property type="term" value="F:siderophore uptake transmembrane transporter activity"/>
    <property type="evidence" value="ECO:0007669"/>
    <property type="project" value="TreeGrafter"/>
</dbReference>
<keyword evidence="9" id="KW-0406">Ion transport</keyword>
<dbReference type="Pfam" id="PF00593">
    <property type="entry name" value="TonB_dep_Rec_b-barrel"/>
    <property type="match status" value="1"/>
</dbReference>
<dbReference type="CDD" id="cd01347">
    <property type="entry name" value="ligand_gated_channel"/>
    <property type="match status" value="1"/>
</dbReference>
<reference evidence="21 22" key="1">
    <citation type="submission" date="2018-12" db="EMBL/GenBank/DDBJ databases">
        <authorList>
            <consortium name="Pathogen Informatics"/>
        </authorList>
    </citation>
    <scope>NUCLEOTIDE SEQUENCE [LARGE SCALE GENOMIC DNA]</scope>
    <source>
        <strain evidence="21 22">NCTC9419</strain>
    </source>
</reference>
<feature type="domain" description="TonB-dependent receptor-like beta-barrel" evidence="19">
    <location>
        <begin position="249"/>
        <end position="693"/>
    </location>
</feature>
<gene>
    <name evidence="21" type="primary">fcuA</name>
    <name evidence="21" type="ORF">NCTC9419_05069</name>
</gene>
<keyword evidence="13 14" id="KW-0998">Cell outer membrane</keyword>
<dbReference type="SUPFAM" id="SSF56935">
    <property type="entry name" value="Porins"/>
    <property type="match status" value="1"/>
</dbReference>
<dbReference type="InterPro" id="IPR010916">
    <property type="entry name" value="TonB_box_CS"/>
</dbReference>
<dbReference type="Pfam" id="PF07715">
    <property type="entry name" value="Plug"/>
    <property type="match status" value="1"/>
</dbReference>
<evidence type="ECO:0000256" key="15">
    <source>
        <dbReference type="PROSITE-ProRule" id="PRU10143"/>
    </source>
</evidence>
<keyword evidence="6 14" id="KW-0812">Transmembrane</keyword>
<keyword evidence="3 14" id="KW-0813">Transport</keyword>
<protein>
    <submittedName>
        <fullName evidence="21">Ferrichrome receptor FcuA</fullName>
    </submittedName>
</protein>
<dbReference type="PROSITE" id="PS52016">
    <property type="entry name" value="TONB_DEPENDENT_REC_3"/>
    <property type="match status" value="1"/>
</dbReference>
<evidence type="ECO:0000256" key="6">
    <source>
        <dbReference type="ARBA" id="ARBA00022692"/>
    </source>
</evidence>
<evidence type="ECO:0000256" key="18">
    <source>
        <dbReference type="SAM" id="SignalP"/>
    </source>
</evidence>
<evidence type="ECO:0000256" key="5">
    <source>
        <dbReference type="ARBA" id="ARBA00022496"/>
    </source>
</evidence>
<feature type="short sequence motif" description="TonB C-terminal box" evidence="16">
    <location>
        <begin position="708"/>
        <end position="725"/>
    </location>
</feature>
<dbReference type="InterPro" id="IPR037066">
    <property type="entry name" value="Plug_dom_sf"/>
</dbReference>
<dbReference type="InterPro" id="IPR036942">
    <property type="entry name" value="Beta-barrel_TonB_sf"/>
</dbReference>
<dbReference type="Proteomes" id="UP000271603">
    <property type="component" value="Chromosome"/>
</dbReference>
<keyword evidence="5" id="KW-0410">Iron transport</keyword>
<accession>A0A447QTW6</accession>
<evidence type="ECO:0000256" key="4">
    <source>
        <dbReference type="ARBA" id="ARBA00022452"/>
    </source>
</evidence>
<dbReference type="InterPro" id="IPR012910">
    <property type="entry name" value="Plug_dom"/>
</dbReference>
<evidence type="ECO:0000313" key="22">
    <source>
        <dbReference type="Proteomes" id="UP000271603"/>
    </source>
</evidence>
<evidence type="ECO:0000313" key="21">
    <source>
        <dbReference type="EMBL" id="VEA73440.1"/>
    </source>
</evidence>
<dbReference type="NCBIfam" id="TIGR01783">
    <property type="entry name" value="TonB-siderophor"/>
    <property type="match status" value="1"/>
</dbReference>
<dbReference type="PANTHER" id="PTHR32552:SF82">
    <property type="entry name" value="FCUA PROTEIN"/>
    <property type="match status" value="1"/>
</dbReference>
<dbReference type="Gene3D" id="2.40.170.20">
    <property type="entry name" value="TonB-dependent receptor, beta-barrel domain"/>
    <property type="match status" value="1"/>
</dbReference>
<comment type="subcellular location">
    <subcellularLocation>
        <location evidence="1 14">Cell outer membrane</location>
        <topology evidence="1 14">Multi-pass membrane protein</topology>
    </subcellularLocation>
</comment>
<evidence type="ECO:0000256" key="10">
    <source>
        <dbReference type="ARBA" id="ARBA00023077"/>
    </source>
</evidence>
<evidence type="ECO:0000256" key="14">
    <source>
        <dbReference type="PROSITE-ProRule" id="PRU01360"/>
    </source>
</evidence>
<dbReference type="AlphaFoldDB" id="A0A447QTW6"/>
<organism evidence="21 22">
    <name type="scientific">Serratia rubidaea</name>
    <name type="common">Serratia marinorubra</name>
    <dbReference type="NCBI Taxonomy" id="61652"/>
    <lineage>
        <taxon>Bacteria</taxon>
        <taxon>Pseudomonadati</taxon>
        <taxon>Pseudomonadota</taxon>
        <taxon>Gammaproteobacteria</taxon>
        <taxon>Enterobacterales</taxon>
        <taxon>Yersiniaceae</taxon>
        <taxon>Serratia</taxon>
    </lineage>
</organism>
<evidence type="ECO:0000256" key="2">
    <source>
        <dbReference type="ARBA" id="ARBA00009810"/>
    </source>
</evidence>
<dbReference type="PROSITE" id="PS01156">
    <property type="entry name" value="TONB_DEPENDENT_REC_2"/>
    <property type="match status" value="1"/>
</dbReference>
<feature type="short sequence motif" description="TonB box" evidence="15">
    <location>
        <begin position="35"/>
        <end position="41"/>
    </location>
</feature>
<dbReference type="Gene3D" id="2.170.130.10">
    <property type="entry name" value="TonB-dependent receptor, plug domain"/>
    <property type="match status" value="1"/>
</dbReference>
<dbReference type="EMBL" id="LR134155">
    <property type="protein sequence ID" value="VEA73440.1"/>
    <property type="molecule type" value="Genomic_DNA"/>
</dbReference>
<evidence type="ECO:0000259" key="20">
    <source>
        <dbReference type="Pfam" id="PF07715"/>
    </source>
</evidence>
<keyword evidence="8" id="KW-0408">Iron</keyword>
<dbReference type="InterPro" id="IPR010917">
    <property type="entry name" value="TonB_rcpt_CS"/>
</dbReference>
<name>A0A447QTW6_SERRU</name>
<dbReference type="InterPro" id="IPR000531">
    <property type="entry name" value="Beta-barrel_TonB"/>
</dbReference>
<keyword evidence="11 14" id="KW-0472">Membrane</keyword>
<dbReference type="PROSITE" id="PS00430">
    <property type="entry name" value="TONB_DEPENDENT_REC_1"/>
    <property type="match status" value="1"/>
</dbReference>
<dbReference type="GO" id="GO:0009279">
    <property type="term" value="C:cell outer membrane"/>
    <property type="evidence" value="ECO:0007669"/>
    <property type="project" value="UniProtKB-SubCell"/>
</dbReference>
<evidence type="ECO:0000259" key="19">
    <source>
        <dbReference type="Pfam" id="PF00593"/>
    </source>
</evidence>
<evidence type="ECO:0000256" key="9">
    <source>
        <dbReference type="ARBA" id="ARBA00023065"/>
    </source>
</evidence>
<keyword evidence="10 15" id="KW-0798">TonB box</keyword>
<evidence type="ECO:0000256" key="8">
    <source>
        <dbReference type="ARBA" id="ARBA00023004"/>
    </source>
</evidence>
<evidence type="ECO:0000256" key="13">
    <source>
        <dbReference type="ARBA" id="ARBA00023237"/>
    </source>
</evidence>
<proteinExistence type="inferred from homology"/>
<comment type="similarity">
    <text evidence="2 14 17">Belongs to the TonB-dependent receptor family.</text>
</comment>
<dbReference type="InterPro" id="IPR039426">
    <property type="entry name" value="TonB-dep_rcpt-like"/>
</dbReference>
<evidence type="ECO:0000256" key="3">
    <source>
        <dbReference type="ARBA" id="ARBA00022448"/>
    </source>
</evidence>
<dbReference type="PANTHER" id="PTHR32552">
    <property type="entry name" value="FERRICHROME IRON RECEPTOR-RELATED"/>
    <property type="match status" value="1"/>
</dbReference>
<dbReference type="InterPro" id="IPR010105">
    <property type="entry name" value="TonB_sidphr_rcpt"/>
</dbReference>
<evidence type="ECO:0000256" key="1">
    <source>
        <dbReference type="ARBA" id="ARBA00004571"/>
    </source>
</evidence>
<evidence type="ECO:0000256" key="11">
    <source>
        <dbReference type="ARBA" id="ARBA00023136"/>
    </source>
</evidence>
<evidence type="ECO:0000256" key="7">
    <source>
        <dbReference type="ARBA" id="ARBA00022729"/>
    </source>
</evidence>
<evidence type="ECO:0000256" key="17">
    <source>
        <dbReference type="RuleBase" id="RU003357"/>
    </source>
</evidence>
<feature type="domain" description="TonB-dependent receptor plug" evidence="20">
    <location>
        <begin position="76"/>
        <end position="173"/>
    </location>
</feature>
<feature type="chain" id="PRO_5019435043" evidence="18">
    <location>
        <begin position="29"/>
        <end position="725"/>
    </location>
</feature>
<feature type="signal peptide" evidence="18">
    <location>
        <begin position="1"/>
        <end position="28"/>
    </location>
</feature>
<keyword evidence="4 14" id="KW-1134">Transmembrane beta strand</keyword>
<evidence type="ECO:0000256" key="12">
    <source>
        <dbReference type="ARBA" id="ARBA00023170"/>
    </source>
</evidence>
<sequence>MHNTTYAQCLGKTLLALAIGALTQGVQAAQPQEETLVVQGARDDGFTPGGNDPLPAYLDGQVAYGGRLGMLGEQRAMDVPFNVISYTAKMAQDRQAKTVSEVVSNDAGVQPVQGYGNFAEGYRIRGFQLDGDDLTLGGLAGVLPRQVVDMAMIDRVEIFKGANSLVNGAASSGVGGMINLEPKHAEETPLTRVGVDYTSASQLGGTLDAGRRFGDDDRFGARVNLVHREGEAAVDDSKLRTTMLSLGLDYRGERLRASLDVGYQKKSFHGGTMGVNISGIDSVPAVPDSGHNYSQPWAYSDIDNQFGMARAEFDLNAAWTAYAGVGGQHGHETGVYGAPKLLDTSGNATIGRLDTNRIIDAFSGMAGVRGRFASGPITHQVNVGYSALTKRDKTAWRMSTNNPTTNIYHTDEVAIPENSYFGGNYDDPLTTSRSRTQGWLFSDTLGLLDDRLLLTVAARHQKVVVRDYDNASGAEQADSRYNASRWMPTYGVVYKPWRQLSLYANHTEALQPGSIAPLGASNYGQSTGVAHSKQNEVGVKVDFGRIGGALALFEIKKPSALQDDSGRYGLDGEQRNRGVELNVFGEPLYGLRLNGSATWLQPTLSKTQNGVNDGHDAIGVPRFYAVVGAEYDIKPVEGLTATARLRHSGSQYADAANSKKLDSYTTLDLGVRYRQRLNQDRHEMVWRVGVDNVTNEKYWSGVEDTGTYLFQGDPRTVKVSVSYEF</sequence>
<keyword evidence="12 21" id="KW-0675">Receptor</keyword>
<evidence type="ECO:0000256" key="16">
    <source>
        <dbReference type="PROSITE-ProRule" id="PRU10144"/>
    </source>
</evidence>
<dbReference type="GO" id="GO:0015891">
    <property type="term" value="P:siderophore transport"/>
    <property type="evidence" value="ECO:0007669"/>
    <property type="project" value="InterPro"/>
</dbReference>